<sequence length="255" mass="27674">MTHDLAAALEGMERLITTSSRDWGTYRVDAWLYAVLVGWDCEDTTHDDTCVHGALEEMASRHGWDADAVAKARRYRAAVRAAVSAAVAPLTGRAALREAVAEAIHADRFPDHSWERQPEAIRDDYRGTADAVLAVLPEPADRTVVLREAAEALGRMDYDTDSRDYGYDTYCDAWNGGVMDGADLLRRMADETATETPARTPCSVPECDADGTGEPCTRHEREDAHAEGDHELCGAECEPAAGARQDGAQSSPPPA</sequence>
<comment type="caution">
    <text evidence="2">The sequence shown here is derived from an EMBL/GenBank/DDBJ whole genome shotgun (WGS) entry which is preliminary data.</text>
</comment>
<evidence type="ECO:0000256" key="1">
    <source>
        <dbReference type="SAM" id="MobiDB-lite"/>
    </source>
</evidence>
<proteinExistence type="predicted"/>
<dbReference type="EMBL" id="JAHWZY010000019">
    <property type="protein sequence ID" value="MEZ3180739.1"/>
    <property type="molecule type" value="Genomic_DNA"/>
</dbReference>
<organism evidence="2 3">
    <name type="scientific">Streptomyces pimonensis</name>
    <dbReference type="NCBI Taxonomy" id="2860288"/>
    <lineage>
        <taxon>Bacteria</taxon>
        <taxon>Bacillati</taxon>
        <taxon>Actinomycetota</taxon>
        <taxon>Actinomycetes</taxon>
        <taxon>Kitasatosporales</taxon>
        <taxon>Streptomycetaceae</taxon>
        <taxon>Streptomyces</taxon>
    </lineage>
</organism>
<protein>
    <recommendedName>
        <fullName evidence="4">DUF222 domain-containing protein</fullName>
    </recommendedName>
</protein>
<gene>
    <name evidence="2" type="ORF">KYY02_19225</name>
</gene>
<keyword evidence="3" id="KW-1185">Reference proteome</keyword>
<reference evidence="2 3" key="1">
    <citation type="journal article" date="2021" name="Res Sq">
        <title>Streptomyces Pimoensis sp. nov., Isolated From the Taklimakan Desert in Xinjiang, China.</title>
        <authorList>
            <person name="Zhang P."/>
            <person name="Luo X."/>
            <person name="Luo X."/>
            <person name="Liu Z."/>
            <person name="Xia Z."/>
            <person name="Wan C."/>
            <person name="zhang L."/>
        </authorList>
    </citation>
    <scope>NUCLEOTIDE SEQUENCE [LARGE SCALE GENOMIC DNA]</scope>
    <source>
        <strain evidence="2 3">TRM75549</strain>
    </source>
</reference>
<evidence type="ECO:0008006" key="4">
    <source>
        <dbReference type="Google" id="ProtNLM"/>
    </source>
</evidence>
<accession>A0ABV4J1J2</accession>
<evidence type="ECO:0000313" key="2">
    <source>
        <dbReference type="EMBL" id="MEZ3180739.1"/>
    </source>
</evidence>
<feature type="compositionally biased region" description="Basic and acidic residues" evidence="1">
    <location>
        <begin position="216"/>
        <end position="233"/>
    </location>
</feature>
<feature type="region of interest" description="Disordered" evidence="1">
    <location>
        <begin position="196"/>
        <end position="255"/>
    </location>
</feature>
<name>A0ABV4J1J2_9ACTN</name>
<dbReference type="Proteomes" id="UP001567537">
    <property type="component" value="Unassembled WGS sequence"/>
</dbReference>
<dbReference type="RefSeq" id="WP_371239588.1">
    <property type="nucleotide sequence ID" value="NZ_JAHWZY010000019.1"/>
</dbReference>
<evidence type="ECO:0000313" key="3">
    <source>
        <dbReference type="Proteomes" id="UP001567537"/>
    </source>
</evidence>